<accession>A0AAP0QAC7</accession>
<evidence type="ECO:0000313" key="3">
    <source>
        <dbReference type="Proteomes" id="UP001420932"/>
    </source>
</evidence>
<proteinExistence type="predicted"/>
<name>A0AAP0QAC7_9MAGN</name>
<dbReference type="EMBL" id="JBBNAF010000001">
    <property type="protein sequence ID" value="KAK9168761.1"/>
    <property type="molecule type" value="Genomic_DNA"/>
</dbReference>
<feature type="chain" id="PRO_5043053668" evidence="1">
    <location>
        <begin position="17"/>
        <end position="49"/>
    </location>
</feature>
<organism evidence="2 3">
    <name type="scientific">Stephania yunnanensis</name>
    <dbReference type="NCBI Taxonomy" id="152371"/>
    <lineage>
        <taxon>Eukaryota</taxon>
        <taxon>Viridiplantae</taxon>
        <taxon>Streptophyta</taxon>
        <taxon>Embryophyta</taxon>
        <taxon>Tracheophyta</taxon>
        <taxon>Spermatophyta</taxon>
        <taxon>Magnoliopsida</taxon>
        <taxon>Ranunculales</taxon>
        <taxon>Menispermaceae</taxon>
        <taxon>Menispermoideae</taxon>
        <taxon>Cissampelideae</taxon>
        <taxon>Stephania</taxon>
    </lineage>
</organism>
<comment type="caution">
    <text evidence="2">The sequence shown here is derived from an EMBL/GenBank/DDBJ whole genome shotgun (WGS) entry which is preliminary data.</text>
</comment>
<gene>
    <name evidence="2" type="ORF">Syun_000901</name>
</gene>
<reference evidence="2 3" key="1">
    <citation type="submission" date="2024-01" db="EMBL/GenBank/DDBJ databases">
        <title>Genome assemblies of Stephania.</title>
        <authorList>
            <person name="Yang L."/>
        </authorList>
    </citation>
    <scope>NUCLEOTIDE SEQUENCE [LARGE SCALE GENOMIC DNA]</scope>
    <source>
        <strain evidence="2">YNDBR</strain>
        <tissue evidence="2">Leaf</tissue>
    </source>
</reference>
<keyword evidence="3" id="KW-1185">Reference proteome</keyword>
<keyword evidence="1" id="KW-0732">Signal</keyword>
<evidence type="ECO:0000256" key="1">
    <source>
        <dbReference type="SAM" id="SignalP"/>
    </source>
</evidence>
<feature type="signal peptide" evidence="1">
    <location>
        <begin position="1"/>
        <end position="16"/>
    </location>
</feature>
<protein>
    <submittedName>
        <fullName evidence="2">Uncharacterized protein</fullName>
    </submittedName>
</protein>
<evidence type="ECO:0000313" key="2">
    <source>
        <dbReference type="EMBL" id="KAK9168761.1"/>
    </source>
</evidence>
<dbReference type="AlphaFoldDB" id="A0AAP0QAC7"/>
<dbReference type="Proteomes" id="UP001420932">
    <property type="component" value="Unassembled WGS sequence"/>
</dbReference>
<sequence>MSCAVLIYIYLGGAEGLALPVAVAELARLAGGGCLGPSQNIINLLGLTD</sequence>